<comment type="catalytic activity">
    <reaction evidence="4">
        <text>a diacylglycerol + H2O = a monoacylglycerol + a fatty acid + H(+)</text>
        <dbReference type="Rhea" id="RHEA:32731"/>
        <dbReference type="ChEBI" id="CHEBI:15377"/>
        <dbReference type="ChEBI" id="CHEBI:15378"/>
        <dbReference type="ChEBI" id="CHEBI:17408"/>
        <dbReference type="ChEBI" id="CHEBI:18035"/>
        <dbReference type="ChEBI" id="CHEBI:28868"/>
    </reaction>
</comment>
<dbReference type="AlphaFoldDB" id="E6ZZH4"/>
<evidence type="ECO:0000256" key="3">
    <source>
        <dbReference type="ARBA" id="ARBA00043996"/>
    </source>
</evidence>
<dbReference type="InterPro" id="IPR002921">
    <property type="entry name" value="Fungal_lipase-type"/>
</dbReference>
<dbReference type="InterPro" id="IPR029058">
    <property type="entry name" value="AB_hydrolase_fold"/>
</dbReference>
<name>E6ZZH4_SPORE</name>
<dbReference type="VEuPathDB" id="FungiDB:sr13333"/>
<evidence type="ECO:0000256" key="2">
    <source>
        <dbReference type="ARBA" id="ARBA00023157"/>
    </source>
</evidence>
<keyword evidence="1 6" id="KW-0732">Signal</keyword>
<dbReference type="CDD" id="cd00519">
    <property type="entry name" value="Lipase_3"/>
    <property type="match status" value="1"/>
</dbReference>
<organism evidence="8 9">
    <name type="scientific">Sporisorium reilianum (strain SRZ2)</name>
    <name type="common">Maize head smut fungus</name>
    <dbReference type="NCBI Taxonomy" id="999809"/>
    <lineage>
        <taxon>Eukaryota</taxon>
        <taxon>Fungi</taxon>
        <taxon>Dikarya</taxon>
        <taxon>Basidiomycota</taxon>
        <taxon>Ustilaginomycotina</taxon>
        <taxon>Ustilaginomycetes</taxon>
        <taxon>Ustilaginales</taxon>
        <taxon>Ustilaginaceae</taxon>
        <taxon>Sporisorium</taxon>
    </lineage>
</organism>
<dbReference type="EMBL" id="FQ311470">
    <property type="protein sequence ID" value="CBQ72654.1"/>
    <property type="molecule type" value="Genomic_DNA"/>
</dbReference>
<dbReference type="Gene3D" id="3.40.50.1820">
    <property type="entry name" value="alpha/beta hydrolase"/>
    <property type="match status" value="1"/>
</dbReference>
<dbReference type="InterPro" id="IPR051218">
    <property type="entry name" value="Sec_MonoDiacylglyc_Lipase"/>
</dbReference>
<dbReference type="GO" id="GO:0006629">
    <property type="term" value="P:lipid metabolic process"/>
    <property type="evidence" value="ECO:0007669"/>
    <property type="project" value="InterPro"/>
</dbReference>
<evidence type="ECO:0000313" key="9">
    <source>
        <dbReference type="Proteomes" id="UP000008867"/>
    </source>
</evidence>
<evidence type="ECO:0000256" key="4">
    <source>
        <dbReference type="ARBA" id="ARBA00047591"/>
    </source>
</evidence>
<dbReference type="Pfam" id="PF01764">
    <property type="entry name" value="Lipase_3"/>
    <property type="match status" value="1"/>
</dbReference>
<feature type="domain" description="Fungal lipase-type" evidence="7">
    <location>
        <begin position="116"/>
        <end position="254"/>
    </location>
</feature>
<comment type="catalytic activity">
    <reaction evidence="5">
        <text>a monoacylglycerol + H2O = glycerol + a fatty acid + H(+)</text>
        <dbReference type="Rhea" id="RHEA:15245"/>
        <dbReference type="ChEBI" id="CHEBI:15377"/>
        <dbReference type="ChEBI" id="CHEBI:15378"/>
        <dbReference type="ChEBI" id="CHEBI:17408"/>
        <dbReference type="ChEBI" id="CHEBI:17754"/>
        <dbReference type="ChEBI" id="CHEBI:28868"/>
    </reaction>
</comment>
<dbReference type="eggNOG" id="KOG4569">
    <property type="taxonomic scope" value="Eukaryota"/>
</dbReference>
<dbReference type="Proteomes" id="UP000008867">
    <property type="component" value="Chromosome 5"/>
</dbReference>
<feature type="chain" id="PRO_5003216733" evidence="6">
    <location>
        <begin position="23"/>
        <end position="321"/>
    </location>
</feature>
<evidence type="ECO:0000259" key="7">
    <source>
        <dbReference type="Pfam" id="PF01764"/>
    </source>
</evidence>
<keyword evidence="9" id="KW-1185">Reference proteome</keyword>
<sequence>MKLVQLVSTLTAAALTASSISATPLPADTLDYPLGIQRSIQARDAERFFVRDNAAPTSPLTNYQQYSFPAQLAQAAYCGLAVGTKVGNATLLWTAGDGRSTPMVYVAYSPSKGVIVSHQGTNTSSFASILNDADFDKDPVNSRLSYLGASVEVHGGFQDTWLRTADSVLAQVKSALASHPGSAVLTVGHSLGAAVSLLDALYLKKQLPSNSVRSIVFGQPRTGNQAFADAVDANLAGFVHINNGHDPVPRLPPTINGYVHSSGEIWINPHNTNTAVTCPGQENENCIDSVSPFDYKTADHTGTYFNVHIAGRGENCPPVIN</sequence>
<dbReference type="PANTHER" id="PTHR45856">
    <property type="entry name" value="ALPHA/BETA-HYDROLASES SUPERFAMILY PROTEIN"/>
    <property type="match status" value="1"/>
</dbReference>
<dbReference type="PANTHER" id="PTHR45856:SF25">
    <property type="entry name" value="FUNGAL LIPASE-LIKE DOMAIN-CONTAINING PROTEIN"/>
    <property type="match status" value="1"/>
</dbReference>
<dbReference type="SUPFAM" id="SSF53474">
    <property type="entry name" value="alpha/beta-Hydrolases"/>
    <property type="match status" value="1"/>
</dbReference>
<comment type="similarity">
    <text evidence="3">Belongs to the AB hydrolase superfamily. Lipase family. Class 3 subfamily.</text>
</comment>
<dbReference type="OrthoDB" id="426718at2759"/>
<evidence type="ECO:0000256" key="1">
    <source>
        <dbReference type="ARBA" id="ARBA00022729"/>
    </source>
</evidence>
<dbReference type="HOGENOM" id="CLU_032957_9_0_1"/>
<feature type="signal peptide" evidence="6">
    <location>
        <begin position="1"/>
        <end position="22"/>
    </location>
</feature>
<gene>
    <name evidence="8" type="ORF">sr13333</name>
</gene>
<proteinExistence type="inferred from homology"/>
<protein>
    <submittedName>
        <fullName evidence="8">Related to triacylglycerol lipase</fullName>
    </submittedName>
</protein>
<keyword evidence="2" id="KW-1015">Disulfide bond</keyword>
<evidence type="ECO:0000313" key="8">
    <source>
        <dbReference type="EMBL" id="CBQ72654.1"/>
    </source>
</evidence>
<reference evidence="8 9" key="1">
    <citation type="journal article" date="2010" name="Science">
        <title>Pathogenicity determinants in smut fungi revealed by genome comparison.</title>
        <authorList>
            <person name="Schirawski J."/>
            <person name="Mannhaupt G."/>
            <person name="Muench K."/>
            <person name="Brefort T."/>
            <person name="Schipper K."/>
            <person name="Doehlemann G."/>
            <person name="Di Stasio M."/>
            <person name="Roessel N."/>
            <person name="Mendoza-Mendoza A."/>
            <person name="Pester D."/>
            <person name="Mueller O."/>
            <person name="Winterberg B."/>
            <person name="Meyer E."/>
            <person name="Ghareeb H."/>
            <person name="Wollenberg T."/>
            <person name="Muensterkoetter M."/>
            <person name="Wong P."/>
            <person name="Walter M."/>
            <person name="Stukenbrock E."/>
            <person name="Gueldener U."/>
            <person name="Kahmann R."/>
        </authorList>
    </citation>
    <scope>NUCLEOTIDE SEQUENCE [LARGE SCALE GENOMIC DNA]</scope>
    <source>
        <strain evidence="9">SRZ2</strain>
    </source>
</reference>
<evidence type="ECO:0000256" key="5">
    <source>
        <dbReference type="ARBA" id="ARBA00048461"/>
    </source>
</evidence>
<accession>E6ZZH4</accession>
<evidence type="ECO:0000256" key="6">
    <source>
        <dbReference type="SAM" id="SignalP"/>
    </source>
</evidence>